<dbReference type="Pfam" id="PF08668">
    <property type="entry name" value="HDOD"/>
    <property type="match status" value="1"/>
</dbReference>
<dbReference type="Gene3D" id="1.10.3210.10">
    <property type="entry name" value="Hypothetical protein af1432"/>
    <property type="match status" value="1"/>
</dbReference>
<dbReference type="PANTHER" id="PTHR33525:SF6">
    <property type="entry name" value="HDOD DOMAIN-CONTAINING PROTEIN"/>
    <property type="match status" value="1"/>
</dbReference>
<dbReference type="InterPro" id="IPR052340">
    <property type="entry name" value="RNase_Y/CdgJ"/>
</dbReference>
<organism evidence="2 3">
    <name type="scientific">Chromatium okenii</name>
    <dbReference type="NCBI Taxonomy" id="61644"/>
    <lineage>
        <taxon>Bacteria</taxon>
        <taxon>Pseudomonadati</taxon>
        <taxon>Pseudomonadota</taxon>
        <taxon>Gammaproteobacteria</taxon>
        <taxon>Chromatiales</taxon>
        <taxon>Chromatiaceae</taxon>
        <taxon>Chromatium</taxon>
    </lineage>
</organism>
<protein>
    <submittedName>
        <fullName evidence="2">Histidine kinase</fullName>
    </submittedName>
</protein>
<evidence type="ECO:0000313" key="3">
    <source>
        <dbReference type="Proteomes" id="UP000239936"/>
    </source>
</evidence>
<keyword evidence="3" id="KW-1185">Reference proteome</keyword>
<dbReference type="OrthoDB" id="8770724at2"/>
<feature type="domain" description="HDOD" evidence="1">
    <location>
        <begin position="106"/>
        <end position="297"/>
    </location>
</feature>
<dbReference type="Proteomes" id="UP000239936">
    <property type="component" value="Unassembled WGS sequence"/>
</dbReference>
<name>A0A2S7XTD4_9GAMM</name>
<sequence length="351" mass="40376">MEKRMNIIMWLKNWIHSFFHYKHRRLPTAQFKKIDYPFGKEPAKHSAVNVDCLDSSWCPLMLERDYIAWLLDVEFLTSQPLSNSETEALTIFEHMVTSRKTMAQMLPRLPAIIPQLMRSLKDDNISSAQLAQQIARDPVLVGEVIGLANTPYYRRSHKITSIEQAVLLLGQNGLRQLVSRVAFYPILNINSRTMTRLNGARLWQQSEHCALICRKIAELEKTDSFAAYLAGLVSNVGLLAGLRIMDELFTTKATSLSHSWAFYQVFITLAKRLSYSIVTEWGFPKAVTQALFEQTDNHLLTMQTLLGQILTAGDRYSKLYILNIHQRMPKTTDAQDIINHPCYRQFCNDTY</sequence>
<reference evidence="2 3" key="1">
    <citation type="submission" date="2018-01" db="EMBL/GenBank/DDBJ databases">
        <title>The complete genome sequence of Chromatium okenii LaCa, a purple sulfur bacterium with a turbulent life.</title>
        <authorList>
            <person name="Luedin S.M."/>
            <person name="Liechti N."/>
            <person name="Storelli N."/>
            <person name="Danza F."/>
            <person name="Wittwer M."/>
            <person name="Pothier J.F."/>
            <person name="Tonolla M.A."/>
        </authorList>
    </citation>
    <scope>NUCLEOTIDE SEQUENCE [LARGE SCALE GENOMIC DNA]</scope>
    <source>
        <strain evidence="2 3">LaCa</strain>
    </source>
</reference>
<keyword evidence="2" id="KW-0418">Kinase</keyword>
<dbReference type="PANTHER" id="PTHR33525">
    <property type="match status" value="1"/>
</dbReference>
<dbReference type="SUPFAM" id="SSF109604">
    <property type="entry name" value="HD-domain/PDEase-like"/>
    <property type="match status" value="1"/>
</dbReference>
<evidence type="ECO:0000313" key="2">
    <source>
        <dbReference type="EMBL" id="PQJ97004.1"/>
    </source>
</evidence>
<accession>A0A2S7XTD4</accession>
<comment type="caution">
    <text evidence="2">The sequence shown here is derived from an EMBL/GenBank/DDBJ whole genome shotgun (WGS) entry which is preliminary data.</text>
</comment>
<dbReference type="EMBL" id="PPGH01000018">
    <property type="protein sequence ID" value="PQJ97004.1"/>
    <property type="molecule type" value="Genomic_DNA"/>
</dbReference>
<proteinExistence type="predicted"/>
<dbReference type="PROSITE" id="PS51833">
    <property type="entry name" value="HDOD"/>
    <property type="match status" value="1"/>
</dbReference>
<gene>
    <name evidence="2" type="ORF">CXB77_03075</name>
</gene>
<dbReference type="AlphaFoldDB" id="A0A2S7XTD4"/>
<dbReference type="InterPro" id="IPR013976">
    <property type="entry name" value="HDOD"/>
</dbReference>
<dbReference type="GO" id="GO:0016301">
    <property type="term" value="F:kinase activity"/>
    <property type="evidence" value="ECO:0007669"/>
    <property type="project" value="UniProtKB-KW"/>
</dbReference>
<evidence type="ECO:0000259" key="1">
    <source>
        <dbReference type="PROSITE" id="PS51833"/>
    </source>
</evidence>
<keyword evidence="2" id="KW-0808">Transferase</keyword>